<dbReference type="InterPro" id="IPR006158">
    <property type="entry name" value="Cobalamin-bd"/>
</dbReference>
<dbReference type="InterPro" id="IPR036724">
    <property type="entry name" value="Cobalamin-bd_sf"/>
</dbReference>
<protein>
    <submittedName>
        <fullName evidence="2">Cobalamin B12-binding protein</fullName>
    </submittedName>
</protein>
<keyword evidence="3" id="KW-1185">Reference proteome</keyword>
<dbReference type="Pfam" id="PF02310">
    <property type="entry name" value="B12-binding"/>
    <property type="match status" value="1"/>
</dbReference>
<dbReference type="RefSeq" id="WP_160593256.1">
    <property type="nucleotide sequence ID" value="NZ_CP047895.1"/>
</dbReference>
<accession>A0A7Z2NWW5</accession>
<evidence type="ECO:0000313" key="3">
    <source>
        <dbReference type="Proteomes" id="UP000464468"/>
    </source>
</evidence>
<gene>
    <name evidence="2" type="ORF">GVO57_11515</name>
</gene>
<dbReference type="InterPro" id="IPR003759">
    <property type="entry name" value="Cbl-bd_cap"/>
</dbReference>
<evidence type="ECO:0000259" key="1">
    <source>
        <dbReference type="PROSITE" id="PS51332"/>
    </source>
</evidence>
<dbReference type="SUPFAM" id="SSF52242">
    <property type="entry name" value="Cobalamin (vitamin B12)-binding domain"/>
    <property type="match status" value="1"/>
</dbReference>
<dbReference type="EMBL" id="CP047895">
    <property type="protein sequence ID" value="QHL91326.1"/>
    <property type="molecule type" value="Genomic_DNA"/>
</dbReference>
<dbReference type="KEGG" id="schy:GVO57_11515"/>
<dbReference type="AlphaFoldDB" id="A0A7Z2NWW5"/>
<evidence type="ECO:0000313" key="2">
    <source>
        <dbReference type="EMBL" id="QHL91326.1"/>
    </source>
</evidence>
<reference evidence="2 3" key="1">
    <citation type="submission" date="2020-01" db="EMBL/GenBank/DDBJ databases">
        <title>Sphingomonas sp. C33 whole genome sequece.</title>
        <authorList>
            <person name="Park C."/>
        </authorList>
    </citation>
    <scope>NUCLEOTIDE SEQUENCE [LARGE SCALE GENOMIC DNA]</scope>
    <source>
        <strain evidence="2 3">C33</strain>
    </source>
</reference>
<sequence length="281" mass="29615">MATVIGFGGNQSGTSRAIPSSQIEKGIEQKLKAGGVEAIDNLGADRAAHAAASLAGPPAIGQWRIDRLARIAIDGQAHDVLREIDDLARAGMSAPTLFVDLLAPVARRLGDLWEDDRLDFIEVTMGLWRLQEVLREIAGHAPRAPAPHMPRTGLFTLLPEDVHSFGVAMVHECFVLAGWQAELLVAATRGEILSAVAASHLDLFGLTVANDSHIGPAQSLIRAVRSVSMNPNVRIMVGGPVLTRNPGLLAQIGADAMADDAIAAVKVGERLVDAVRLAAPA</sequence>
<dbReference type="Gene3D" id="3.40.50.280">
    <property type="entry name" value="Cobalamin-binding domain"/>
    <property type="match status" value="1"/>
</dbReference>
<dbReference type="GO" id="GO:0046872">
    <property type="term" value="F:metal ion binding"/>
    <property type="evidence" value="ECO:0007669"/>
    <property type="project" value="InterPro"/>
</dbReference>
<dbReference type="Pfam" id="PF02607">
    <property type="entry name" value="B12-binding_2"/>
    <property type="match status" value="1"/>
</dbReference>
<name>A0A7Z2NWW5_9SPHN</name>
<feature type="domain" description="B12-binding" evidence="1">
    <location>
        <begin position="150"/>
        <end position="281"/>
    </location>
</feature>
<dbReference type="Proteomes" id="UP000464468">
    <property type="component" value="Chromosome"/>
</dbReference>
<dbReference type="PROSITE" id="PS51332">
    <property type="entry name" value="B12_BINDING"/>
    <property type="match status" value="1"/>
</dbReference>
<proteinExistence type="predicted"/>
<dbReference type="GO" id="GO:0031419">
    <property type="term" value="F:cobalamin binding"/>
    <property type="evidence" value="ECO:0007669"/>
    <property type="project" value="InterPro"/>
</dbReference>
<organism evidence="2 3">
    <name type="scientific">Sphingomonas changnyeongensis</name>
    <dbReference type="NCBI Taxonomy" id="2698679"/>
    <lineage>
        <taxon>Bacteria</taxon>
        <taxon>Pseudomonadati</taxon>
        <taxon>Pseudomonadota</taxon>
        <taxon>Alphaproteobacteria</taxon>
        <taxon>Sphingomonadales</taxon>
        <taxon>Sphingomonadaceae</taxon>
        <taxon>Sphingomonas</taxon>
    </lineage>
</organism>